<comment type="catalytic activity">
    <reaction evidence="5">
        <text>cytidine(32) in tRNA + S-adenosyl-L-methionine = 2'-O-methylcytidine(32) in tRNA + S-adenosyl-L-homocysteine + H(+)</text>
        <dbReference type="Rhea" id="RHEA:42932"/>
        <dbReference type="Rhea" id="RHEA-COMP:10288"/>
        <dbReference type="Rhea" id="RHEA-COMP:10289"/>
        <dbReference type="ChEBI" id="CHEBI:15378"/>
        <dbReference type="ChEBI" id="CHEBI:57856"/>
        <dbReference type="ChEBI" id="CHEBI:59789"/>
        <dbReference type="ChEBI" id="CHEBI:74495"/>
        <dbReference type="ChEBI" id="CHEBI:82748"/>
        <dbReference type="EC" id="2.1.1.200"/>
    </reaction>
</comment>
<dbReference type="GO" id="GO:0005829">
    <property type="term" value="C:cytosol"/>
    <property type="evidence" value="ECO:0007669"/>
    <property type="project" value="TreeGrafter"/>
</dbReference>
<dbReference type="GO" id="GO:0160206">
    <property type="term" value="F:tRNA (cytidine(32)/uridine(32)-2'-O)-methyltransferase activity"/>
    <property type="evidence" value="ECO:0007669"/>
    <property type="project" value="UniProtKB-EC"/>
</dbReference>
<dbReference type="CDD" id="cd18093">
    <property type="entry name" value="SpoU-like_TrmJ"/>
    <property type="match status" value="1"/>
</dbReference>
<dbReference type="Gene3D" id="1.10.8.590">
    <property type="match status" value="1"/>
</dbReference>
<dbReference type="PANTHER" id="PTHR42786:SF2">
    <property type="entry name" value="TRNA (CYTIDINE_URIDINE-2'-O-)-METHYLTRANSFERASE TRMJ"/>
    <property type="match status" value="1"/>
</dbReference>
<protein>
    <recommendedName>
        <fullName evidence="5">tRNA (cytidine/uridine-2'-O-)-methyltransferase TrmJ</fullName>
        <ecNumber evidence="5">2.1.1.200</ecNumber>
    </recommendedName>
    <alternativeName>
        <fullName evidence="5">tRNA (cytidine(32)/uridine(32)-2'-O)-methyltransferase</fullName>
    </alternativeName>
    <alternativeName>
        <fullName evidence="5">tRNA Cm32/Um32 methyltransferase</fullName>
    </alternativeName>
</protein>
<keyword evidence="4 5" id="KW-0949">S-adenosyl-L-methionine</keyword>
<comment type="function">
    <text evidence="5">Catalyzes the formation of 2'O-methylated cytidine (Cm32) or 2'O-methylated uridine (Um32) at position 32 in tRNA.</text>
</comment>
<reference evidence="7 8" key="1">
    <citation type="submission" date="2016-03" db="EMBL/GenBank/DDBJ databases">
        <title>Comparative genomics of Rickettsiella.</title>
        <authorList>
            <person name="Chandler C."/>
            <person name="Wang Y."/>
        </authorList>
    </citation>
    <scope>NUCLEOTIDE SEQUENCE [LARGE SCALE GENOMIC DNA]</scope>
    <source>
        <strain evidence="7 8">RCFS May 2013</strain>
    </source>
</reference>
<evidence type="ECO:0000259" key="6">
    <source>
        <dbReference type="Pfam" id="PF00588"/>
    </source>
</evidence>
<keyword evidence="5" id="KW-0819">tRNA processing</keyword>
<dbReference type="STRING" id="1225476.A1D18_01395"/>
<comment type="caution">
    <text evidence="7">The sequence shown here is derived from an EMBL/GenBank/DDBJ whole genome shotgun (WGS) entry which is preliminary data.</text>
</comment>
<evidence type="ECO:0000256" key="3">
    <source>
        <dbReference type="ARBA" id="ARBA00022679"/>
    </source>
</evidence>
<keyword evidence="8" id="KW-1185">Reference proteome</keyword>
<dbReference type="Pfam" id="PF00588">
    <property type="entry name" value="SpoU_methylase"/>
    <property type="match status" value="1"/>
</dbReference>
<evidence type="ECO:0000313" key="8">
    <source>
        <dbReference type="Proteomes" id="UP000183924"/>
    </source>
</evidence>
<dbReference type="EC" id="2.1.1.200" evidence="5"/>
<dbReference type="InterPro" id="IPR029028">
    <property type="entry name" value="Alpha/beta_knot_MTases"/>
</dbReference>
<dbReference type="InterPro" id="IPR029026">
    <property type="entry name" value="tRNA_m1G_MTases_N"/>
</dbReference>
<sequence>MSLSQIRIVLVNTTDPGNIGATARAMKTMGLKQLYLVEPKSFPHVNASVRASHAIDVLAEATVVDHLGRAIQDCHLVFGTSTRIRELNWVSLTARAAAEKIVIKPQQKVAVVFGQERCGLTNKELQLCHFQINIPANPDYSSLNLAAAVQIVCYELRMAFLHEIKLEEKAIPLADVKQQEYFYQHLHDLLNKIEFLKPIRSQQIMDRLRRLFSRSELDVNEVKILRGILSTIEKKLASQP</sequence>
<keyword evidence="2 5" id="KW-0489">Methyltransferase</keyword>
<name>A0A1J8NKA4_9COXI</name>
<dbReference type="OrthoDB" id="9806346at2"/>
<comment type="subunit">
    <text evidence="5">Homodimer.</text>
</comment>
<evidence type="ECO:0000256" key="5">
    <source>
        <dbReference type="RuleBase" id="RU362024"/>
    </source>
</evidence>
<dbReference type="InterPro" id="IPR004384">
    <property type="entry name" value="RNA_MeTrfase_TrmJ/LasT"/>
</dbReference>
<dbReference type="InterPro" id="IPR001537">
    <property type="entry name" value="SpoU_MeTrfase"/>
</dbReference>
<dbReference type="GO" id="GO:0002128">
    <property type="term" value="P:tRNA nucleoside ribose methylation"/>
    <property type="evidence" value="ECO:0007669"/>
    <property type="project" value="TreeGrafter"/>
</dbReference>
<dbReference type="EMBL" id="LUKY01000030">
    <property type="protein sequence ID" value="OIZ95568.1"/>
    <property type="molecule type" value="Genomic_DNA"/>
</dbReference>
<dbReference type="PIRSF" id="PIRSF004808">
    <property type="entry name" value="LasT"/>
    <property type="match status" value="1"/>
</dbReference>
<feature type="domain" description="tRNA/rRNA methyltransferase SpoU type" evidence="6">
    <location>
        <begin position="6"/>
        <end position="154"/>
    </location>
</feature>
<evidence type="ECO:0000313" key="7">
    <source>
        <dbReference type="EMBL" id="OIZ95568.1"/>
    </source>
</evidence>
<comment type="similarity">
    <text evidence="1">Belongs to the class IV-like SAM-binding methyltransferase superfamily. RNA methyltransferase TrmH family.</text>
</comment>
<dbReference type="PANTHER" id="PTHR42786">
    <property type="entry name" value="TRNA/RRNA METHYLTRANSFERASE"/>
    <property type="match status" value="1"/>
</dbReference>
<dbReference type="NCBIfam" id="TIGR00050">
    <property type="entry name" value="rRNA_methyl_1"/>
    <property type="match status" value="1"/>
</dbReference>
<dbReference type="Proteomes" id="UP000183924">
    <property type="component" value="Unassembled WGS sequence"/>
</dbReference>
<accession>A0A1J8NKA4</accession>
<dbReference type="RefSeq" id="WP_071662038.1">
    <property type="nucleotide sequence ID" value="NZ_LUKY01000030.1"/>
</dbReference>
<comment type="catalytic activity">
    <reaction evidence="5">
        <text>uridine(32) in tRNA + S-adenosyl-L-methionine = 2'-O-methyluridine(32) in tRNA + S-adenosyl-L-homocysteine + H(+)</text>
        <dbReference type="Rhea" id="RHEA:42936"/>
        <dbReference type="Rhea" id="RHEA-COMP:10107"/>
        <dbReference type="Rhea" id="RHEA-COMP:10290"/>
        <dbReference type="ChEBI" id="CHEBI:15378"/>
        <dbReference type="ChEBI" id="CHEBI:57856"/>
        <dbReference type="ChEBI" id="CHEBI:59789"/>
        <dbReference type="ChEBI" id="CHEBI:65315"/>
        <dbReference type="ChEBI" id="CHEBI:74478"/>
        <dbReference type="EC" id="2.1.1.200"/>
    </reaction>
</comment>
<keyword evidence="5" id="KW-0963">Cytoplasm</keyword>
<dbReference type="GO" id="GO:0003723">
    <property type="term" value="F:RNA binding"/>
    <property type="evidence" value="ECO:0007669"/>
    <property type="project" value="InterPro"/>
</dbReference>
<dbReference type="AlphaFoldDB" id="A0A1J8NKA4"/>
<evidence type="ECO:0000256" key="1">
    <source>
        <dbReference type="ARBA" id="ARBA00007228"/>
    </source>
</evidence>
<dbReference type="SUPFAM" id="SSF75217">
    <property type="entry name" value="alpha/beta knot"/>
    <property type="match status" value="1"/>
</dbReference>
<evidence type="ECO:0000256" key="4">
    <source>
        <dbReference type="ARBA" id="ARBA00022691"/>
    </source>
</evidence>
<keyword evidence="3 7" id="KW-0808">Transferase</keyword>
<dbReference type="FunFam" id="3.40.1280.10:FF:000006">
    <property type="entry name" value="Uncharacterized tRNA/rRNA methyltransferase HI_0380"/>
    <property type="match status" value="1"/>
</dbReference>
<evidence type="ECO:0000256" key="2">
    <source>
        <dbReference type="ARBA" id="ARBA00022603"/>
    </source>
</evidence>
<gene>
    <name evidence="5" type="primary">trmJ</name>
    <name evidence="7" type="ORF">A1D18_01395</name>
</gene>
<dbReference type="Gene3D" id="3.40.1280.10">
    <property type="match status" value="1"/>
</dbReference>
<proteinExistence type="inferred from homology"/>
<dbReference type="GO" id="GO:0106339">
    <property type="term" value="F:tRNA (cytidine(32)-2'-O)-methyltransferase activity"/>
    <property type="evidence" value="ECO:0007669"/>
    <property type="project" value="RHEA"/>
</dbReference>
<organism evidence="7 8">
    <name type="scientific">Candidatus Rickettsiella isopodorum</name>
    <dbReference type="NCBI Taxonomy" id="1225476"/>
    <lineage>
        <taxon>Bacteria</taxon>
        <taxon>Pseudomonadati</taxon>
        <taxon>Pseudomonadota</taxon>
        <taxon>Gammaproteobacteria</taxon>
        <taxon>Legionellales</taxon>
        <taxon>Coxiellaceae</taxon>
        <taxon>Rickettsiella</taxon>
    </lineage>
</organism>
<comment type="subcellular location">
    <subcellularLocation>
        <location evidence="5">Cytoplasm</location>
    </subcellularLocation>
</comment>